<keyword evidence="3" id="KW-1185">Reference proteome</keyword>
<dbReference type="CDD" id="cd10917">
    <property type="entry name" value="CE4_NodB_like_6s_7s"/>
    <property type="match status" value="1"/>
</dbReference>
<name>U5QEW3_GLOK1</name>
<dbReference type="eggNOG" id="COG0726">
    <property type="taxonomic scope" value="Bacteria"/>
</dbReference>
<dbReference type="AlphaFoldDB" id="U5QEW3"/>
<dbReference type="PROSITE" id="PS51677">
    <property type="entry name" value="NODB"/>
    <property type="match status" value="1"/>
</dbReference>
<accession>U5QEW3</accession>
<dbReference type="RefSeq" id="WP_023172587.1">
    <property type="nucleotide sequence ID" value="NC_022600.1"/>
</dbReference>
<dbReference type="HOGENOM" id="CLU_021264_2_3_3"/>
<dbReference type="EMBL" id="CP003587">
    <property type="protein sequence ID" value="AGY57497.1"/>
    <property type="molecule type" value="Genomic_DNA"/>
</dbReference>
<dbReference type="STRING" id="1183438.GKIL_1251"/>
<dbReference type="PANTHER" id="PTHR10587">
    <property type="entry name" value="GLYCOSYL TRANSFERASE-RELATED"/>
    <property type="match status" value="1"/>
</dbReference>
<feature type="domain" description="NodB homology" evidence="1">
    <location>
        <begin position="85"/>
        <end position="264"/>
    </location>
</feature>
<dbReference type="GO" id="GO:0005975">
    <property type="term" value="P:carbohydrate metabolic process"/>
    <property type="evidence" value="ECO:0007669"/>
    <property type="project" value="InterPro"/>
</dbReference>
<dbReference type="OrthoDB" id="9806342at2"/>
<protein>
    <submittedName>
        <fullName evidence="2">Polysaccharide deacetylase</fullName>
    </submittedName>
</protein>
<dbReference type="Pfam" id="PF01522">
    <property type="entry name" value="Polysacc_deac_1"/>
    <property type="match status" value="1"/>
</dbReference>
<evidence type="ECO:0000313" key="2">
    <source>
        <dbReference type="EMBL" id="AGY57497.1"/>
    </source>
</evidence>
<dbReference type="GO" id="GO:0016810">
    <property type="term" value="F:hydrolase activity, acting on carbon-nitrogen (but not peptide) bonds"/>
    <property type="evidence" value="ECO:0007669"/>
    <property type="project" value="InterPro"/>
</dbReference>
<dbReference type="InterPro" id="IPR002509">
    <property type="entry name" value="NODB_dom"/>
</dbReference>
<dbReference type="KEGG" id="glj:GKIL_1251"/>
<evidence type="ECO:0000313" key="3">
    <source>
        <dbReference type="Proteomes" id="UP000017396"/>
    </source>
</evidence>
<evidence type="ECO:0000259" key="1">
    <source>
        <dbReference type="PROSITE" id="PS51677"/>
    </source>
</evidence>
<proteinExistence type="predicted"/>
<reference evidence="2 3" key="1">
    <citation type="journal article" date="2013" name="PLoS ONE">
        <title>Cultivation and Complete Genome Sequencing of Gloeobacter kilaueensis sp. nov., from a Lava Cave in Kilauea Caldera, Hawai'i.</title>
        <authorList>
            <person name="Saw J.H."/>
            <person name="Schatz M."/>
            <person name="Brown M.V."/>
            <person name="Kunkel D.D."/>
            <person name="Foster J.S."/>
            <person name="Shick H."/>
            <person name="Christensen S."/>
            <person name="Hou S."/>
            <person name="Wan X."/>
            <person name="Donachie S.P."/>
        </authorList>
    </citation>
    <scope>NUCLEOTIDE SEQUENCE [LARGE SCALE GENOMIC DNA]</scope>
    <source>
        <strain evidence="3">JS</strain>
    </source>
</reference>
<gene>
    <name evidence="2" type="ORF">GKIL_1251</name>
</gene>
<dbReference type="InterPro" id="IPR050248">
    <property type="entry name" value="Polysacc_deacetylase_ArnD"/>
</dbReference>
<organism evidence="2 3">
    <name type="scientific">Gloeobacter kilaueensis (strain ATCC BAA-2537 / CCAP 1431/1 / ULC 316 / JS1)</name>
    <dbReference type="NCBI Taxonomy" id="1183438"/>
    <lineage>
        <taxon>Bacteria</taxon>
        <taxon>Bacillati</taxon>
        <taxon>Cyanobacteriota</taxon>
        <taxon>Cyanophyceae</taxon>
        <taxon>Gloeobacterales</taxon>
        <taxon>Gloeobacteraceae</taxon>
        <taxon>Gloeobacter</taxon>
    </lineage>
</organism>
<dbReference type="InterPro" id="IPR011330">
    <property type="entry name" value="Glyco_hydro/deAcase_b/a-brl"/>
</dbReference>
<dbReference type="Gene3D" id="3.20.20.370">
    <property type="entry name" value="Glycoside hydrolase/deacetylase"/>
    <property type="match status" value="1"/>
</dbReference>
<dbReference type="Proteomes" id="UP000017396">
    <property type="component" value="Chromosome"/>
</dbReference>
<dbReference type="SUPFAM" id="SSF88713">
    <property type="entry name" value="Glycoside hydrolase/deacetylase"/>
    <property type="match status" value="1"/>
</dbReference>
<sequence length="293" mass="31431">MRNLPRSFVLALLSLFMLGAALYLSRFTPPAPASPATPPAVLLPPIPAVASLPEPPPAASVTNPPVPASFQGKIFKQGHLKRGEKVVALTFDDGPWPDSTRQVLAILRRNQITATFFCIGRHIQEHPELLKEVAVAGQVLGNHTWNHLYRPLSTARAAGEIDRTEALIKKITGVETRLFRPPGGVLGNGQVAYARRRDYAVVLWSVDSGDSHRHPTAAGMIRRVLAGVRPGGVVLLHDGGGLHPTVHALPQIIAGLKAKGYRFVTVPELMAMQVQQQAPPAIKVPLPATSAGQ</sequence>